<dbReference type="Pfam" id="PF12776">
    <property type="entry name" value="Myb_DNA-bind_3"/>
    <property type="match status" value="1"/>
</dbReference>
<feature type="region of interest" description="Disordered" evidence="1">
    <location>
        <begin position="205"/>
        <end position="224"/>
    </location>
</feature>
<gene>
    <name evidence="4" type="ORF">GQ55_5G377800</name>
</gene>
<dbReference type="Gramene" id="PUZ56868">
    <property type="protein sequence ID" value="PUZ56868"/>
    <property type="gene ID" value="GQ55_5G377800"/>
</dbReference>
<feature type="region of interest" description="Disordered" evidence="1">
    <location>
        <begin position="233"/>
        <end position="266"/>
    </location>
</feature>
<dbReference type="Proteomes" id="UP000244336">
    <property type="component" value="Chromosome 5"/>
</dbReference>
<reference evidence="4 5" key="1">
    <citation type="submission" date="2018-04" db="EMBL/GenBank/DDBJ databases">
        <title>WGS assembly of Panicum hallii var. hallii HAL2.</title>
        <authorList>
            <person name="Lovell J."/>
            <person name="Jenkins J."/>
            <person name="Lowry D."/>
            <person name="Mamidi S."/>
            <person name="Sreedasyam A."/>
            <person name="Weng X."/>
            <person name="Barry K."/>
            <person name="Bonette J."/>
            <person name="Campitelli B."/>
            <person name="Daum C."/>
            <person name="Gordon S."/>
            <person name="Gould B."/>
            <person name="Lipzen A."/>
            <person name="MacQueen A."/>
            <person name="Palacio-Mejia J."/>
            <person name="Plott C."/>
            <person name="Shakirov E."/>
            <person name="Shu S."/>
            <person name="Yoshinaga Y."/>
            <person name="Zane M."/>
            <person name="Rokhsar D."/>
            <person name="Grimwood J."/>
            <person name="Schmutz J."/>
            <person name="Juenger T."/>
        </authorList>
    </citation>
    <scope>NUCLEOTIDE SEQUENCE [LARGE SCALE GENOMIC DNA]</scope>
    <source>
        <strain evidence="5">cv. HAL2</strain>
    </source>
</reference>
<evidence type="ECO:0000256" key="1">
    <source>
        <dbReference type="SAM" id="MobiDB-lite"/>
    </source>
</evidence>
<keyword evidence="5" id="KW-1185">Reference proteome</keyword>
<sequence length="361" mass="41040">MFLHVVGHNQRFRVIHQNWRRSVETVSRYFKEVLYAIGELREEMIKPPTNATPLKIRNSHRWYPYFKDCIGAIDGTHILAKVPQRIQAAFRGRKHQTTQNGFKEVHLNKVARDLQEFTGNNVTSTQVYNHLRTWRKKWMRVTKLRELSGALWDEETFMISLEDEHYNGHVKAHPEDADLLNKPIENYQQMEIIFDNGCATGKFAMGSSQPLGSPSDWAESSQKIDEPAKEFEEVAKQDAGGSSSKHQEASSKQQEPNGSGVGSKRKRAMLSDEDITVLSGMTTAVNNVADAIRETKTEVVPADLYSAVMFVPGFTDEALIVAYSHLADNNALGAAYLLMSDAHRVLWLRTFLAKHYYNNNN</sequence>
<dbReference type="Pfam" id="PF26138">
    <property type="entry name" value="DUF8040"/>
    <property type="match status" value="1"/>
</dbReference>
<evidence type="ECO:0000259" key="3">
    <source>
        <dbReference type="Pfam" id="PF26138"/>
    </source>
</evidence>
<proteinExistence type="predicted"/>
<dbReference type="InterPro" id="IPR058353">
    <property type="entry name" value="DUF8040"/>
</dbReference>
<evidence type="ECO:0000313" key="4">
    <source>
        <dbReference type="EMBL" id="PUZ56868.1"/>
    </source>
</evidence>
<dbReference type="OrthoDB" id="785961at2759"/>
<evidence type="ECO:0000259" key="2">
    <source>
        <dbReference type="Pfam" id="PF12776"/>
    </source>
</evidence>
<accession>A0A2T7DMQ9</accession>
<name>A0A2T7DMQ9_9POAL</name>
<protein>
    <submittedName>
        <fullName evidence="4">Uncharacterized protein</fullName>
    </submittedName>
</protein>
<organism evidence="4 5">
    <name type="scientific">Panicum hallii var. hallii</name>
    <dbReference type="NCBI Taxonomy" id="1504633"/>
    <lineage>
        <taxon>Eukaryota</taxon>
        <taxon>Viridiplantae</taxon>
        <taxon>Streptophyta</taxon>
        <taxon>Embryophyta</taxon>
        <taxon>Tracheophyta</taxon>
        <taxon>Spermatophyta</taxon>
        <taxon>Magnoliopsida</taxon>
        <taxon>Liliopsida</taxon>
        <taxon>Poales</taxon>
        <taxon>Poaceae</taxon>
        <taxon>PACMAD clade</taxon>
        <taxon>Panicoideae</taxon>
        <taxon>Panicodae</taxon>
        <taxon>Paniceae</taxon>
        <taxon>Panicinae</taxon>
        <taxon>Panicum</taxon>
        <taxon>Panicum sect. Panicum</taxon>
    </lineage>
</organism>
<feature type="domain" description="DUF8040" evidence="3">
    <location>
        <begin position="1"/>
        <end position="37"/>
    </location>
</feature>
<dbReference type="EMBL" id="CM009753">
    <property type="protein sequence ID" value="PUZ56868.1"/>
    <property type="molecule type" value="Genomic_DNA"/>
</dbReference>
<dbReference type="PANTHER" id="PTHR47127">
    <property type="entry name" value="10A19I.15"/>
    <property type="match status" value="1"/>
</dbReference>
<feature type="compositionally biased region" description="Polar residues" evidence="1">
    <location>
        <begin position="240"/>
        <end position="257"/>
    </location>
</feature>
<dbReference type="AlphaFoldDB" id="A0A2T7DMQ9"/>
<dbReference type="InterPro" id="IPR024752">
    <property type="entry name" value="Myb/SANT-like_dom"/>
</dbReference>
<evidence type="ECO:0000313" key="5">
    <source>
        <dbReference type="Proteomes" id="UP000244336"/>
    </source>
</evidence>
<feature type="domain" description="Myb/SANT-like" evidence="2">
    <location>
        <begin position="94"/>
        <end position="165"/>
    </location>
</feature>